<keyword evidence="1" id="KW-0805">Transcription regulation</keyword>
<feature type="domain" description="Fork-head" evidence="7">
    <location>
        <begin position="240"/>
        <end position="342"/>
    </location>
</feature>
<dbReference type="PROSITE" id="PS00658">
    <property type="entry name" value="FORK_HEAD_2"/>
    <property type="match status" value="1"/>
</dbReference>
<evidence type="ECO:0000259" key="7">
    <source>
        <dbReference type="PROSITE" id="PS50039"/>
    </source>
</evidence>
<dbReference type="InterPro" id="IPR030456">
    <property type="entry name" value="TF_fork_head_CS_2"/>
</dbReference>
<evidence type="ECO:0000256" key="1">
    <source>
        <dbReference type="ARBA" id="ARBA00023015"/>
    </source>
</evidence>
<name>A0A0A1THX4_9HYPO</name>
<gene>
    <name evidence="8" type="ORF">VHEMI05092</name>
</gene>
<evidence type="ECO:0000313" key="8">
    <source>
        <dbReference type="EMBL" id="CEJ89237.1"/>
    </source>
</evidence>
<dbReference type="Proteomes" id="UP000039046">
    <property type="component" value="Unassembled WGS sequence"/>
</dbReference>
<feature type="DNA-binding region" description="Fork-head" evidence="5">
    <location>
        <begin position="240"/>
        <end position="342"/>
    </location>
</feature>
<dbReference type="GO" id="GO:0005634">
    <property type="term" value="C:nucleus"/>
    <property type="evidence" value="ECO:0007669"/>
    <property type="project" value="UniProtKB-SubCell"/>
</dbReference>
<keyword evidence="2 5" id="KW-0238">DNA-binding</keyword>
<dbReference type="InterPro" id="IPR045912">
    <property type="entry name" value="FOXJ2/3-like"/>
</dbReference>
<feature type="region of interest" description="Disordered" evidence="6">
    <location>
        <begin position="146"/>
        <end position="168"/>
    </location>
</feature>
<dbReference type="InterPro" id="IPR001766">
    <property type="entry name" value="Fork_head_dom"/>
</dbReference>
<dbReference type="AlphaFoldDB" id="A0A0A1THX4"/>
<reference evidence="8 9" key="1">
    <citation type="journal article" date="2015" name="Genome Announc.">
        <title>Draft Genome Sequence and Gene Annotation of the Entomopathogenic Fungus Verticillium hemipterigenum.</title>
        <authorList>
            <person name="Horn F."/>
            <person name="Habel A."/>
            <person name="Scharf D.H."/>
            <person name="Dworschak J."/>
            <person name="Brakhage A.A."/>
            <person name="Guthke R."/>
            <person name="Hertweck C."/>
            <person name="Linde J."/>
        </authorList>
    </citation>
    <scope>NUCLEOTIDE SEQUENCE [LARGE SCALE GENOMIC DNA]</scope>
</reference>
<dbReference type="HOGENOM" id="CLU_494475_0_0_1"/>
<feature type="region of interest" description="Disordered" evidence="6">
    <location>
        <begin position="74"/>
        <end position="114"/>
    </location>
</feature>
<accession>A0A0A1THX4</accession>
<keyword evidence="4 5" id="KW-0539">Nucleus</keyword>
<keyword evidence="3" id="KW-0804">Transcription</keyword>
<feature type="compositionally biased region" description="Low complexity" evidence="6">
    <location>
        <begin position="155"/>
        <end position="168"/>
    </location>
</feature>
<proteinExistence type="predicted"/>
<dbReference type="Pfam" id="PF00250">
    <property type="entry name" value="Forkhead"/>
    <property type="match status" value="1"/>
</dbReference>
<dbReference type="GO" id="GO:0000978">
    <property type="term" value="F:RNA polymerase II cis-regulatory region sequence-specific DNA binding"/>
    <property type="evidence" value="ECO:0007669"/>
    <property type="project" value="TreeGrafter"/>
</dbReference>
<dbReference type="Gene3D" id="1.10.10.10">
    <property type="entry name" value="Winged helix-like DNA-binding domain superfamily/Winged helix DNA-binding domain"/>
    <property type="match status" value="1"/>
</dbReference>
<evidence type="ECO:0000256" key="4">
    <source>
        <dbReference type="ARBA" id="ARBA00023242"/>
    </source>
</evidence>
<feature type="compositionally biased region" description="Low complexity" evidence="6">
    <location>
        <begin position="370"/>
        <end position="385"/>
    </location>
</feature>
<evidence type="ECO:0000313" key="9">
    <source>
        <dbReference type="Proteomes" id="UP000039046"/>
    </source>
</evidence>
<evidence type="ECO:0000256" key="2">
    <source>
        <dbReference type="ARBA" id="ARBA00023125"/>
    </source>
</evidence>
<dbReference type="OrthoDB" id="5954824at2759"/>
<evidence type="ECO:0000256" key="3">
    <source>
        <dbReference type="ARBA" id="ARBA00023163"/>
    </source>
</evidence>
<feature type="compositionally biased region" description="Low complexity" evidence="6">
    <location>
        <begin position="196"/>
        <end position="239"/>
    </location>
</feature>
<evidence type="ECO:0000256" key="6">
    <source>
        <dbReference type="SAM" id="MobiDB-lite"/>
    </source>
</evidence>
<dbReference type="SUPFAM" id="SSF46785">
    <property type="entry name" value="Winged helix' DNA-binding domain"/>
    <property type="match status" value="1"/>
</dbReference>
<dbReference type="PANTHER" id="PTHR46078:SF2">
    <property type="entry name" value="FORK-HEAD DOMAIN-CONTAINING PROTEIN"/>
    <property type="match status" value="1"/>
</dbReference>
<dbReference type="SMART" id="SM00339">
    <property type="entry name" value="FH"/>
    <property type="match status" value="1"/>
</dbReference>
<evidence type="ECO:0000256" key="5">
    <source>
        <dbReference type="PROSITE-ProRule" id="PRU00089"/>
    </source>
</evidence>
<organism evidence="8 9">
    <name type="scientific">[Torrubiella] hemipterigena</name>
    <dbReference type="NCBI Taxonomy" id="1531966"/>
    <lineage>
        <taxon>Eukaryota</taxon>
        <taxon>Fungi</taxon>
        <taxon>Dikarya</taxon>
        <taxon>Ascomycota</taxon>
        <taxon>Pezizomycotina</taxon>
        <taxon>Sordariomycetes</taxon>
        <taxon>Hypocreomycetidae</taxon>
        <taxon>Hypocreales</taxon>
        <taxon>Clavicipitaceae</taxon>
        <taxon>Clavicipitaceae incertae sedis</taxon>
        <taxon>'Torrubiella' clade</taxon>
    </lineage>
</organism>
<comment type="subcellular location">
    <subcellularLocation>
        <location evidence="5">Nucleus</location>
    </subcellularLocation>
</comment>
<sequence length="551" mass="59540">MESSLIGGNQVSRHGYYSDAASIRAGSESETLCPRSLELQGMAGVAEMARSLSKYPFSSPKTIATANHIYGRQESFLCPSPPPDHLDVDNSSTNSSLTDPPSSTPAAASYTCVPNSPPLDPGDIMIQNGSMAASFGTPSTHFAPTPLLLASQTPSSSSCSSNSSNSSSSSTHYCAPIMDTCRASYHTQHSHHSHHQLLSSSTMDQQFHSPSPFSQSSMMDDGYASSDLPSDQQSSSGSQKNEEPYAQLIYKAFMSRPGHCMSLQDIYQWFRDNTKKATSEKGGWQNSIRHNLSMNAAFTKREKQPLDGCSPRSEAKRSTEWVLEAWAVADGVQSTTRYRKGTAARRCGSTQQSDDHLEYGRRSSRSILNASRAQSGRKGGRAASRLSRRGNQKYGEHLDLTPPTHPTLEQHRGAAPSSLHDYADHQAQMGGFHAGAGLPTNATASMTPRKYEDHHMRGGPDSIGFPATSGAGAAAAAAWDVYPSAATAYYSHNQHQHHHQAVPYPYHGGRVDMQHVLYSDTGHHPAGPPFATEPLFSNMQDAMCDLSRTGV</sequence>
<feature type="compositionally biased region" description="Polar residues" evidence="6">
    <location>
        <begin position="89"/>
        <end position="106"/>
    </location>
</feature>
<feature type="region of interest" description="Disordered" evidence="6">
    <location>
        <begin position="340"/>
        <end position="417"/>
    </location>
</feature>
<dbReference type="InterPro" id="IPR036388">
    <property type="entry name" value="WH-like_DNA-bd_sf"/>
</dbReference>
<dbReference type="STRING" id="1531966.A0A0A1THX4"/>
<keyword evidence="9" id="KW-1185">Reference proteome</keyword>
<dbReference type="GO" id="GO:0000981">
    <property type="term" value="F:DNA-binding transcription factor activity, RNA polymerase II-specific"/>
    <property type="evidence" value="ECO:0007669"/>
    <property type="project" value="TreeGrafter"/>
</dbReference>
<feature type="region of interest" description="Disordered" evidence="6">
    <location>
        <begin position="192"/>
        <end position="242"/>
    </location>
</feature>
<dbReference type="EMBL" id="CDHN01000002">
    <property type="protein sequence ID" value="CEJ89237.1"/>
    <property type="molecule type" value="Genomic_DNA"/>
</dbReference>
<dbReference type="PROSITE" id="PS50039">
    <property type="entry name" value="FORK_HEAD_3"/>
    <property type="match status" value="1"/>
</dbReference>
<protein>
    <recommendedName>
        <fullName evidence="7">Fork-head domain-containing protein</fullName>
    </recommendedName>
</protein>
<dbReference type="PANTHER" id="PTHR46078">
    <property type="entry name" value="FORKHEAD BOX PROTEIN J2 FAMILY MEMBER"/>
    <property type="match status" value="1"/>
</dbReference>
<dbReference type="InterPro" id="IPR036390">
    <property type="entry name" value="WH_DNA-bd_sf"/>
</dbReference>